<dbReference type="NCBIfam" id="TIGR01726">
    <property type="entry name" value="HEQRo_perm_3TM"/>
    <property type="match status" value="1"/>
</dbReference>
<dbReference type="SUPFAM" id="SSF161098">
    <property type="entry name" value="MetI-like"/>
    <property type="match status" value="1"/>
</dbReference>
<evidence type="ECO:0000256" key="8">
    <source>
        <dbReference type="SAM" id="Phobius"/>
    </source>
</evidence>
<evidence type="ECO:0000256" key="6">
    <source>
        <dbReference type="ARBA" id="ARBA00022989"/>
    </source>
</evidence>
<evidence type="ECO:0000313" key="9">
    <source>
        <dbReference type="EMBL" id="GAG50005.1"/>
    </source>
</evidence>
<organism evidence="9">
    <name type="scientific">marine sediment metagenome</name>
    <dbReference type="NCBI Taxonomy" id="412755"/>
    <lineage>
        <taxon>unclassified sequences</taxon>
        <taxon>metagenomes</taxon>
        <taxon>ecological metagenomes</taxon>
    </lineage>
</organism>
<keyword evidence="7 8" id="KW-0472">Membrane</keyword>
<dbReference type="PANTHER" id="PTHR30133">
    <property type="entry name" value="CATIONIC AMINO ACID TRANSPORTER, MEMBRANE COMPONENT"/>
    <property type="match status" value="1"/>
</dbReference>
<dbReference type="InterPro" id="IPR051613">
    <property type="entry name" value="ABC_transp_permease_HisMQ"/>
</dbReference>
<dbReference type="Gene3D" id="1.10.3720.10">
    <property type="entry name" value="MetI-like"/>
    <property type="match status" value="1"/>
</dbReference>
<proteinExistence type="predicted"/>
<feature type="transmembrane region" description="Helical" evidence="8">
    <location>
        <begin position="12"/>
        <end position="35"/>
    </location>
</feature>
<evidence type="ECO:0000256" key="5">
    <source>
        <dbReference type="ARBA" id="ARBA00022692"/>
    </source>
</evidence>
<feature type="transmembrane region" description="Helical" evidence="8">
    <location>
        <begin position="64"/>
        <end position="86"/>
    </location>
</feature>
<dbReference type="AlphaFoldDB" id="X0Y2U4"/>
<evidence type="ECO:0000256" key="7">
    <source>
        <dbReference type="ARBA" id="ARBA00023136"/>
    </source>
</evidence>
<feature type="non-terminal residue" evidence="9">
    <location>
        <position position="90"/>
    </location>
</feature>
<dbReference type="InterPro" id="IPR010065">
    <property type="entry name" value="AA_ABC_transptr_permease_3TM"/>
</dbReference>
<evidence type="ECO:0000256" key="2">
    <source>
        <dbReference type="ARBA" id="ARBA00022448"/>
    </source>
</evidence>
<name>X0Y2U4_9ZZZZ</name>
<dbReference type="EMBL" id="BARS01054579">
    <property type="protein sequence ID" value="GAG50005.1"/>
    <property type="molecule type" value="Genomic_DNA"/>
</dbReference>
<evidence type="ECO:0000256" key="3">
    <source>
        <dbReference type="ARBA" id="ARBA00022475"/>
    </source>
</evidence>
<keyword evidence="3" id="KW-1003">Cell membrane</keyword>
<gene>
    <name evidence="9" type="ORF">S01H1_80777</name>
</gene>
<protein>
    <recommendedName>
        <fullName evidence="10">ABC transmembrane type-1 domain-containing protein</fullName>
    </recommendedName>
</protein>
<evidence type="ECO:0008006" key="10">
    <source>
        <dbReference type="Google" id="ProtNLM"/>
    </source>
</evidence>
<accession>X0Y2U4</accession>
<keyword evidence="5 8" id="KW-0812">Transmembrane</keyword>
<keyword evidence="2" id="KW-0813">Transport</keyword>
<dbReference type="GO" id="GO:0043190">
    <property type="term" value="C:ATP-binding cassette (ABC) transporter complex"/>
    <property type="evidence" value="ECO:0007669"/>
    <property type="project" value="InterPro"/>
</dbReference>
<keyword evidence="6 8" id="KW-1133">Transmembrane helix</keyword>
<sequence length="90" mass="9844">MSDLIGWADDYFWGAMVVLRIFAVSLVMAVAFGLIGSSAKLSKSRIANKIASAYTIVFRGVPELLVILIFYYGSAITLTSIGRAFYPQTQ</sequence>
<comment type="caution">
    <text evidence="9">The sequence shown here is derived from an EMBL/GenBank/DDBJ whole genome shotgun (WGS) entry which is preliminary data.</text>
</comment>
<dbReference type="InterPro" id="IPR035906">
    <property type="entry name" value="MetI-like_sf"/>
</dbReference>
<evidence type="ECO:0000256" key="1">
    <source>
        <dbReference type="ARBA" id="ARBA00004651"/>
    </source>
</evidence>
<dbReference type="GO" id="GO:0022857">
    <property type="term" value="F:transmembrane transporter activity"/>
    <property type="evidence" value="ECO:0007669"/>
    <property type="project" value="InterPro"/>
</dbReference>
<comment type="subcellular location">
    <subcellularLocation>
        <location evidence="1">Cell membrane</location>
        <topology evidence="1">Multi-pass membrane protein</topology>
    </subcellularLocation>
</comment>
<evidence type="ECO:0000256" key="4">
    <source>
        <dbReference type="ARBA" id="ARBA00022519"/>
    </source>
</evidence>
<keyword evidence="4" id="KW-0997">Cell inner membrane</keyword>
<reference evidence="9" key="1">
    <citation type="journal article" date="2014" name="Front. Microbiol.">
        <title>High frequency of phylogenetically diverse reductive dehalogenase-homologous genes in deep subseafloor sedimentary metagenomes.</title>
        <authorList>
            <person name="Kawai M."/>
            <person name="Futagami T."/>
            <person name="Toyoda A."/>
            <person name="Takaki Y."/>
            <person name="Nishi S."/>
            <person name="Hori S."/>
            <person name="Arai W."/>
            <person name="Tsubouchi T."/>
            <person name="Morono Y."/>
            <person name="Uchiyama I."/>
            <person name="Ito T."/>
            <person name="Fujiyama A."/>
            <person name="Inagaki F."/>
            <person name="Takami H."/>
        </authorList>
    </citation>
    <scope>NUCLEOTIDE SEQUENCE</scope>
    <source>
        <strain evidence="9">Expedition CK06-06</strain>
    </source>
</reference>